<comment type="caution">
    <text evidence="1">The sequence shown here is derived from an EMBL/GenBank/DDBJ whole genome shotgun (WGS) entry which is preliminary data.</text>
</comment>
<organism evidence="1 2">
    <name type="scientific">Racocetra persica</name>
    <dbReference type="NCBI Taxonomy" id="160502"/>
    <lineage>
        <taxon>Eukaryota</taxon>
        <taxon>Fungi</taxon>
        <taxon>Fungi incertae sedis</taxon>
        <taxon>Mucoromycota</taxon>
        <taxon>Glomeromycotina</taxon>
        <taxon>Glomeromycetes</taxon>
        <taxon>Diversisporales</taxon>
        <taxon>Gigasporaceae</taxon>
        <taxon>Racocetra</taxon>
    </lineage>
</organism>
<evidence type="ECO:0000313" key="1">
    <source>
        <dbReference type="EMBL" id="CAG8838063.1"/>
    </source>
</evidence>
<reference evidence="1" key="1">
    <citation type="submission" date="2021-06" db="EMBL/GenBank/DDBJ databases">
        <authorList>
            <person name="Kallberg Y."/>
            <person name="Tangrot J."/>
            <person name="Rosling A."/>
        </authorList>
    </citation>
    <scope>NUCLEOTIDE SEQUENCE</scope>
    <source>
        <strain evidence="1">MA461A</strain>
    </source>
</reference>
<dbReference type="EMBL" id="CAJVQC010119416">
    <property type="protein sequence ID" value="CAG8838063.1"/>
    <property type="molecule type" value="Genomic_DNA"/>
</dbReference>
<accession>A0ACA9SF99</accession>
<protein>
    <submittedName>
        <fullName evidence="1">11300_t:CDS:1</fullName>
    </submittedName>
</protein>
<keyword evidence="2" id="KW-1185">Reference proteome</keyword>
<sequence>MNVEHSANFNVFTEFMEPDIQQSDEQILNQEIEYDTVNLTNANAKPNSHSSLPVTTKSKKNQDKFR</sequence>
<evidence type="ECO:0000313" key="2">
    <source>
        <dbReference type="Proteomes" id="UP000789920"/>
    </source>
</evidence>
<proteinExistence type="predicted"/>
<feature type="non-terminal residue" evidence="1">
    <location>
        <position position="66"/>
    </location>
</feature>
<name>A0ACA9SF99_9GLOM</name>
<gene>
    <name evidence="1" type="ORF">RPERSI_LOCUS30533</name>
</gene>
<dbReference type="Proteomes" id="UP000789920">
    <property type="component" value="Unassembled WGS sequence"/>
</dbReference>